<keyword evidence="1" id="KW-0805">Transcription regulation</keyword>
<gene>
    <name evidence="6" type="ORF">GCM10011372_01620</name>
</gene>
<keyword evidence="3" id="KW-0804">Transcription</keyword>
<dbReference type="PROSITE" id="PS50977">
    <property type="entry name" value="HTH_TETR_2"/>
    <property type="match status" value="1"/>
</dbReference>
<organism evidence="6 7">
    <name type="scientific">Agromyces bauzanensis</name>
    <dbReference type="NCBI Taxonomy" id="1308924"/>
    <lineage>
        <taxon>Bacteria</taxon>
        <taxon>Bacillati</taxon>
        <taxon>Actinomycetota</taxon>
        <taxon>Actinomycetes</taxon>
        <taxon>Micrococcales</taxon>
        <taxon>Microbacteriaceae</taxon>
        <taxon>Agromyces</taxon>
    </lineage>
</organism>
<dbReference type="Gene3D" id="1.10.357.10">
    <property type="entry name" value="Tetracycline Repressor, domain 2"/>
    <property type="match status" value="1"/>
</dbReference>
<reference evidence="6" key="1">
    <citation type="journal article" date="2014" name="Int. J. Syst. Evol. Microbiol.">
        <title>Complete genome sequence of Corynebacterium casei LMG S-19264T (=DSM 44701T), isolated from a smear-ripened cheese.</title>
        <authorList>
            <consortium name="US DOE Joint Genome Institute (JGI-PGF)"/>
            <person name="Walter F."/>
            <person name="Albersmeier A."/>
            <person name="Kalinowski J."/>
            <person name="Ruckert C."/>
        </authorList>
    </citation>
    <scope>NUCLEOTIDE SEQUENCE</scope>
    <source>
        <strain evidence="6">CGMCC 1.8984</strain>
    </source>
</reference>
<evidence type="ECO:0000259" key="5">
    <source>
        <dbReference type="PROSITE" id="PS50977"/>
    </source>
</evidence>
<comment type="caution">
    <text evidence="6">The sequence shown here is derived from an EMBL/GenBank/DDBJ whole genome shotgun (WGS) entry which is preliminary data.</text>
</comment>
<evidence type="ECO:0000313" key="6">
    <source>
        <dbReference type="EMBL" id="GGJ67511.1"/>
    </source>
</evidence>
<accession>A0A917UM47</accession>
<name>A0A917UM47_9MICO</name>
<feature type="DNA-binding region" description="H-T-H motif" evidence="4">
    <location>
        <begin position="34"/>
        <end position="53"/>
    </location>
</feature>
<proteinExistence type="predicted"/>
<dbReference type="PANTHER" id="PTHR30055">
    <property type="entry name" value="HTH-TYPE TRANSCRIPTIONAL REGULATOR RUTR"/>
    <property type="match status" value="1"/>
</dbReference>
<dbReference type="Proteomes" id="UP000636956">
    <property type="component" value="Unassembled WGS sequence"/>
</dbReference>
<evidence type="ECO:0000256" key="3">
    <source>
        <dbReference type="ARBA" id="ARBA00023163"/>
    </source>
</evidence>
<reference evidence="6" key="2">
    <citation type="submission" date="2020-09" db="EMBL/GenBank/DDBJ databases">
        <authorList>
            <person name="Sun Q."/>
            <person name="Zhou Y."/>
        </authorList>
    </citation>
    <scope>NUCLEOTIDE SEQUENCE</scope>
    <source>
        <strain evidence="6">CGMCC 1.8984</strain>
    </source>
</reference>
<dbReference type="PANTHER" id="PTHR30055:SF234">
    <property type="entry name" value="HTH-TYPE TRANSCRIPTIONAL REGULATOR BETI"/>
    <property type="match status" value="1"/>
</dbReference>
<keyword evidence="2 4" id="KW-0238">DNA-binding</keyword>
<evidence type="ECO:0000256" key="1">
    <source>
        <dbReference type="ARBA" id="ARBA00023015"/>
    </source>
</evidence>
<dbReference type="GO" id="GO:0003700">
    <property type="term" value="F:DNA-binding transcription factor activity"/>
    <property type="evidence" value="ECO:0007669"/>
    <property type="project" value="TreeGrafter"/>
</dbReference>
<dbReference type="EMBL" id="BMMD01000001">
    <property type="protein sequence ID" value="GGJ67511.1"/>
    <property type="molecule type" value="Genomic_DNA"/>
</dbReference>
<evidence type="ECO:0000256" key="2">
    <source>
        <dbReference type="ARBA" id="ARBA00023125"/>
    </source>
</evidence>
<dbReference type="GO" id="GO:0000976">
    <property type="term" value="F:transcription cis-regulatory region binding"/>
    <property type="evidence" value="ECO:0007669"/>
    <property type="project" value="TreeGrafter"/>
</dbReference>
<dbReference type="InterPro" id="IPR009057">
    <property type="entry name" value="Homeodomain-like_sf"/>
</dbReference>
<sequence>MTMREWIPISTSPRGRLALAAVRQFGTRSFDEVTVGALAADAGVTTGAIYHHFGSKLGLYEFVRADVERRLLDRMEGAADAAAEPTAGVRSALLVGFDFAVREGFPRLLGTPPAGAERDRLTELLAAHSTSPLLGRVLAAAWREALAAVADGADSAQARAALAAIGP</sequence>
<evidence type="ECO:0000313" key="7">
    <source>
        <dbReference type="Proteomes" id="UP000636956"/>
    </source>
</evidence>
<evidence type="ECO:0000256" key="4">
    <source>
        <dbReference type="PROSITE-ProRule" id="PRU00335"/>
    </source>
</evidence>
<dbReference type="InterPro" id="IPR023772">
    <property type="entry name" value="DNA-bd_HTH_TetR-type_CS"/>
</dbReference>
<dbReference type="SUPFAM" id="SSF46689">
    <property type="entry name" value="Homeodomain-like"/>
    <property type="match status" value="1"/>
</dbReference>
<protein>
    <recommendedName>
        <fullName evidence="5">HTH tetR-type domain-containing protein</fullName>
    </recommendedName>
</protein>
<dbReference type="PROSITE" id="PS01081">
    <property type="entry name" value="HTH_TETR_1"/>
    <property type="match status" value="1"/>
</dbReference>
<dbReference type="InterPro" id="IPR050109">
    <property type="entry name" value="HTH-type_TetR-like_transc_reg"/>
</dbReference>
<dbReference type="Pfam" id="PF00440">
    <property type="entry name" value="TetR_N"/>
    <property type="match status" value="1"/>
</dbReference>
<dbReference type="InterPro" id="IPR001647">
    <property type="entry name" value="HTH_TetR"/>
</dbReference>
<keyword evidence="7" id="KW-1185">Reference proteome</keyword>
<dbReference type="AlphaFoldDB" id="A0A917UM47"/>
<feature type="domain" description="HTH tetR-type" evidence="5">
    <location>
        <begin position="11"/>
        <end position="71"/>
    </location>
</feature>